<feature type="compositionally biased region" description="Basic and acidic residues" evidence="1">
    <location>
        <begin position="244"/>
        <end position="272"/>
    </location>
</feature>
<feature type="compositionally biased region" description="Acidic residues" evidence="1">
    <location>
        <begin position="422"/>
        <end position="451"/>
    </location>
</feature>
<evidence type="ECO:0000313" key="4">
    <source>
        <dbReference type="Proteomes" id="UP000078512"/>
    </source>
</evidence>
<feature type="compositionally biased region" description="Basic and acidic residues" evidence="1">
    <location>
        <begin position="452"/>
        <end position="471"/>
    </location>
</feature>
<accession>A0A197JVE5</accession>
<feature type="region of interest" description="Disordered" evidence="1">
    <location>
        <begin position="754"/>
        <end position="776"/>
    </location>
</feature>
<dbReference type="Proteomes" id="UP000078512">
    <property type="component" value="Unassembled WGS sequence"/>
</dbReference>
<feature type="compositionally biased region" description="Basic and acidic residues" evidence="1">
    <location>
        <begin position="79"/>
        <end position="91"/>
    </location>
</feature>
<dbReference type="STRING" id="1314771.A0A197JVE5"/>
<name>A0A197JVE5_9FUNG</name>
<organism evidence="3 4">
    <name type="scientific">Linnemannia elongata AG-77</name>
    <dbReference type="NCBI Taxonomy" id="1314771"/>
    <lineage>
        <taxon>Eukaryota</taxon>
        <taxon>Fungi</taxon>
        <taxon>Fungi incertae sedis</taxon>
        <taxon>Mucoromycota</taxon>
        <taxon>Mortierellomycotina</taxon>
        <taxon>Mortierellomycetes</taxon>
        <taxon>Mortierellales</taxon>
        <taxon>Mortierellaceae</taxon>
        <taxon>Linnemannia</taxon>
    </lineage>
</organism>
<feature type="transmembrane region" description="Helical" evidence="2">
    <location>
        <begin position="4633"/>
        <end position="4655"/>
    </location>
</feature>
<feature type="transmembrane region" description="Helical" evidence="2">
    <location>
        <begin position="4530"/>
        <end position="4551"/>
    </location>
</feature>
<protein>
    <submittedName>
        <fullName evidence="3">Uncharacterized protein</fullName>
    </submittedName>
</protein>
<evidence type="ECO:0000256" key="1">
    <source>
        <dbReference type="SAM" id="MobiDB-lite"/>
    </source>
</evidence>
<feature type="region of interest" description="Disordered" evidence="1">
    <location>
        <begin position="334"/>
        <end position="358"/>
    </location>
</feature>
<proteinExistence type="predicted"/>
<feature type="region of interest" description="Disordered" evidence="1">
    <location>
        <begin position="411"/>
        <end position="483"/>
    </location>
</feature>
<feature type="region of interest" description="Disordered" evidence="1">
    <location>
        <begin position="63"/>
        <end position="91"/>
    </location>
</feature>
<evidence type="ECO:0000256" key="2">
    <source>
        <dbReference type="SAM" id="Phobius"/>
    </source>
</evidence>
<sequence>MFVNVGIAFPVPNCFPATTVFLSLPSCYLYERSIFYRDAYLPVQFLVYITKRLRKINLLEGRKKGKTNGKGKERKGRLRNREKGDDKSLKEEEATIGFVHADSSVGQGNNHVNNVQGQDSFLIGKDGPFDGSAVEEEGVEGGVGVRGVGIDSEPAGSIVLQPAAPEPATGPEQSVEEEDDLEGEVVGANREAMTGESTAESKKGMKKRPGTLNTHRNSKSKHRHHRGHGRGHLRGRYGKKKGVVHRDRNGQRPGGRDDKKQGDYVHRHGEYKVRKHGHKHHEKLRHHGAGHGQGGKKSPRVRNLVTRQLNLVCDGKIIDKVRCRRRSTSLPSHIHLEESPFPNPDNNNNKGDDEDFGGQLYALNTRKRIKQHYVFMSSPCSNALLPSRKNEAQGVLVRPLVSEASIDESLEYEAVDHVKEVDGEDDSDDDDVDDGEEDDDGDDYEDLDESAVDGRLEAKNNDGRNHPHHEQNPGNQQPQKRPYHPYKDLCIAKGHFCGSRMFGCRFRRTTLYDCQAVGAKPLVRLVDAKVCGGSRGDNSGGNGTDPQDPCKCAPGTSATTIIPICGSQLPARCNIEPNAIYFCPHGPGSKFELLQICQPGTQCRARSNGADPICGASTCDCTGSNQLCADQFPDNCPGISKNTAYKCSLNNGGKADMVKECASDQTCVSISGGTLCISNDCTCPVDGTACGEIFPLRCRIPTTALYSCRCTSPGTVSGGTFPNYCKLEPNTLYTCTTLGSPPIPGEKCIAPKSKPPTSSSCIINGGDDSNPGHTDGDKGKPLTCSCKSVGGGILAGADLAPECHADPTVIYYCPKDGDGSQGGGSDKDPPVVLQQCPPGTISQSRPRPLEPQCGFSNCNCTTAITGNVAVCSDQFPLSCKLIPNSVYKCSASGVPELVSTCSSSLACVPGQLNRAVCAGSGTSENGCKCTEDGSICGGAFPLSCGLSSTKVFNCKKGQAPIVHTDCCAGTTCLTTPSATLCVDSCACAVQGDVCGASFPPTCKLEASTIYKCTGAAANPIAGEKCAKGCTIQASADVCSHDGDGNEQNVCSCETVGVGNICGSDLPASCRAETNSIYICRDAKQVAPEVLSACHPGTLCKKRPFPAGAACSATSCNCTIDGEICSDNVRETCGLEPNTIYRCSLTGLLPTSVRKCDSSSTCVNYNDTIACVSNNCICSEEGEVCGDAFPLSCKLKGSTVYTCAKGQAPVAKHDCGPLRCSAVGPSTGDRCVDPCSCERNDVVCGSTFPSTCNLNKNILYKCTGPGFTPIPTTLCGEGKCVANAGPDTCDGPGAHVDPPPSEICTCPVSSSPVCGKVLASTFCRKVMDIDPNLVYHCPGGPGTLPEIQQICQPGTICISQPEPIGAACGGTTCSCTGVTELCARAFKERCGLRPNSVYRCSASGIPKLVQKCTSKQVCVTESDGSQCVSNDCKCEVDGFTCGERFHLSCGFKGTALYNCTKGESPIFIKDFAPDRCASYKIVREAEPEDLQAEAVPTRGGGGGGVPSQVSNYTAFDDVLSDIDYMDMSACHCTKELAMVCGQSFPERCGYDRNEVYRCDGPNQEPFKAKLCPGTDSCVVNPGDDDCSDCKCTGPGDVCGRKFPESCAYNPDQLFSCPGGIGSDTIPSERCVENGCAEEESGNCHCGPRDPCRCTDRRHICGSTFSDECHFDPEHLYVCSRRGSLPTKLEDCGFGCLKNYPAEADRCKTVPHEVVDCTCRDVTRVCGSAFPKGCNFDKEALFKCGFGKGSTPRFDEKCASGRCLVKEGADDVCMSDQCVCKDKKAVCGNSFPEECKLDADRIYSCPSSGATPIAGELCPEGCAAQNEPDSSDECKKPECTCQKAGTLCGRSMQSGCNFSNQSIYDCTAGVGSTPVLQKLCVPGTTCQENAEGASCCGSKCTCTGNLSVCSNQFPDGCGLQKNAVYKCTPSGRLVLDKDCEGDRSCVSVVSGATCTSTDCKCIEDGQVCGRKFPPSCKLNGSSLYTCHAGDSPVLDKDCSPGYCDVPVHHSSPSTIECIDPCVCPSVDMMCGSTFSDACKLDAGSLYSCTSIGIAPVLAEKCMNDHCMTSMGPDSCGPIVEPPSRCFCNSTASICGSSLDLSCESVLGEPVDASSVYTCSDDGQKPVKSTKCTMDEVCTEESNGAKCKSLCTCTGTDTKCSKDFPPACHLPEGVYKCGSDGKPQKDRDCLDLNICVDNVHDAFGLGLLHQGVLAVFRAEASDSCIDQCACKEANVPVCGSVFDSSCTYKTNDLMDCKNVGDVPTIKESCTALCTVQPGPDVCAFDPCACSTAAFEALAEDKCIDQCACKEANVPVCASTFDSSCSYGIKSLLACGNTGDVPTVKENCTLSCTPQSGPDACTLDPCACTKAGDVCSKSFPDSCPLDKDTFKADFRATADDICIDQCACKEAGVPICGGAFDSICAYDSKALMDCTNMADVPTVKENCTLSCDKKDGPDDCALDPCACTAAGDTCSNTFPSTCPYEKDSVYTCEGPRKLPTKKETCPSPQVCLVTPTGPTATAEDICIDHCACIEANVVVCASAFDPLCNYKAKDLMECTMAGDVPTVKESCTASCTVQPGPDICAFDPCACTKSGDICSQTFPDTCGYEPETVLSCSGNKALPTEKAPCKSGTSTLEFSAAADDNCIDQCACKEAGVPICASTFDPICHYDSKALMDCANTGDIPTVKETCTLSCTEQPGPDECKSDPCACTKVGDACGSTLPSNCGYEKDSVYTCSAIKALPICASAFDSVCNYKEKDLMACGQAGDIPTVTETCTLSCTKQPGPDVCALDPCACTKAEETCGSIFPTSCNDEANSLYTCSANKALPVKKAACPAGNVCLVTATGSDCGTGTCSANVVAGTAAFASMAEDKCIDQCACKEANVPVCASAFDTSCSYGNKSLMDCGNAGDVPNVKEECTLSCTKQPGPDVCTFDPCACTKAGDACGSTLPPNCGYEKDSIYTCSSVKALPVKKSGCTAAFRATADDKCLDQCACKEAGIPVCGFAFDATCNYDTKMLMSCGEAGDVPAVAENCTLSCTKQPGADICTFDPCACTKAGDTCGSAFPETCNYEKDSQYSCPGNKALPVKKAPCPTRTCSANVVAGTAAFSAMADDKCLDLCACKEANVPVCASAFDASCGYGNKSLMDCGDAGNVPTVKEACTLSCTKQPGPDVCTFDPCACTKAGDACGSSLPPNCGYEKDSVYTCSAIKALPGTSEFRATADDKCLGQCACKEANVPICASAFDSVCNYMEKDLMACGQAGDVPTVTETCTLSCTKQPGPDICALDPCACTMAGDTCGNTFPDICGYDMNARYSCAGERKLPVKKDTCPTGNVCVKTGTAVFTAMAASDICVDQCACKVAGVPICASTFDPICNYGNKSLMACGNVGDVPTVKDACTLSCTKQPGPDVCTFDPCACTKVGDACGGTLPPNCGYEKDSVYTCSAIKALPGTAAFRATADDKCLDQCACKEAGVPVCASAFDSTCNYNPKQLMDCGLAGDVPTVRDTCTLSCTKQPGADMCAFDPCACNKAGNFCGSNLPAGCGYEAGTLYTCVPTATPVIAKNCLPGICSTNTTAASSGANGVDICIPLCACKEPGAIICASEFDASCPYDKKALLECGSIADVPKVKETCTLKCDTTPDPDECAPDVCACSKAGDTCGSAFPDTCNYENNSQYTCSANKALPVKKAACPGSQVCASVFDPSCNYGNKSLMDCGNAGDVPTVKEACTLSCTKQLGPDVCTVDPCACTTLGDMCGSSLPLGCSYESESIYTCSAIKALPVKKSACQDDYLCFKTPEALLTCGDLGNVPTIQENCTASCEVKIGSDACALDPCACTKSGDTCGSAFPDTCNYEKNSQYTCSGNKALPVKKIACPASNVCLVTATESGTSVDFSAMADDICIDQCACKEAGVAVCGSVFSSTCAYNTKALMNCANVGDVPTVKETCTLSCTVQAGPDVCTFDPCACTTIGDTCGGSLPANCSYNPTVVYSCAVPAVKKDCGDGTCSSNINSGKAEFMAAGDDFCVDKCACQVANVPVCASSFSADCKYDNKTLMSCGNQGDVPVVSDTCTSYCNVIPSAPDVCAFDPCACQRVGDTCGKSFPANCGYLPNSLYTCATNRALPVKKSDCQSSEICQIVPGGVDVCVANKVCDCVGTGTVCTDQFPADCAKPANSVVTCPAGTITACPNGCAIGACQDAGCTCTDTNVRCGASFAPSCNLIPSALYTCVSGQAPVLKVDCGAQACVLSGLNAVCQDPCKCRSIAATCGSAFPTSCGLSSGTLYNCTAVGETPVLASVVYAPLIATLNEVSANLAASKDDLTSLANIAAPAGATVASALQLLTTAQVDFRTLNFMTSVALNSSIPDLQTLIQKVVSCANSNTADCTGILTMYRRVAAAANIKATQTPAPVTADMKSQLAAITTALEKTLTTGDTSTLRATGQTFGALIGKTAGNTVNYGDFSNSLLYMYEAFGEALKCQGVNIALFADKCTMYRDRLSGVLGDFIQFIQDNIGSFPVVGPLIITPLLAALKSLVIDLQTGIATAIGGTVALLYGILQMVNIVSPANQTNPIRDYLLRLVGLLDIPTECGGGGSNCTGLIQIVRMIANALLVQMAGIPVAGYLIASTLNPLIDGLFQALTSGTSAVIYASYTALNAALTTLAFVPYFGTISTPLQYMVNAIKQIADCLSTGSSTSSGATTVDKLELESGGVEKVELLGGDNQEQQPFMMEQFERILSEV</sequence>
<keyword evidence="2" id="KW-0812">Transmembrane</keyword>
<feature type="compositionally biased region" description="Basic residues" evidence="1">
    <location>
        <begin position="63"/>
        <end position="78"/>
    </location>
</feature>
<dbReference type="EMBL" id="KV442042">
    <property type="protein sequence ID" value="OAQ29267.1"/>
    <property type="molecule type" value="Genomic_DNA"/>
</dbReference>
<feature type="region of interest" description="Disordered" evidence="1">
    <location>
        <begin position="161"/>
        <end position="302"/>
    </location>
</feature>
<keyword evidence="4" id="KW-1185">Reference proteome</keyword>
<reference evidence="3 4" key="1">
    <citation type="submission" date="2016-05" db="EMBL/GenBank/DDBJ databases">
        <title>Genome sequencing reveals origins of a unique bacterial endosymbiosis in the earliest lineages of terrestrial Fungi.</title>
        <authorList>
            <consortium name="DOE Joint Genome Institute"/>
            <person name="Uehling J."/>
            <person name="Gryganskyi A."/>
            <person name="Hameed K."/>
            <person name="Tschaplinski T."/>
            <person name="Misztal P."/>
            <person name="Wu S."/>
            <person name="Desiro A."/>
            <person name="Vande Pol N."/>
            <person name="Du Z.-Y."/>
            <person name="Zienkiewicz A."/>
            <person name="Zienkiewicz K."/>
            <person name="Morin E."/>
            <person name="Tisserant E."/>
            <person name="Splivallo R."/>
            <person name="Hainaut M."/>
            <person name="Henrissat B."/>
            <person name="Ohm R."/>
            <person name="Kuo A."/>
            <person name="Yan J."/>
            <person name="Lipzen A."/>
            <person name="Nolan M."/>
            <person name="Labutti K."/>
            <person name="Barry K."/>
            <person name="Goldstein A."/>
            <person name="Labbe J."/>
            <person name="Schadt C."/>
            <person name="Tuskan G."/>
            <person name="Grigoriev I."/>
            <person name="Martin F."/>
            <person name="Vilgalys R."/>
            <person name="Bonito G."/>
        </authorList>
    </citation>
    <scope>NUCLEOTIDE SEQUENCE [LARGE SCALE GENOMIC DNA]</scope>
    <source>
        <strain evidence="3 4">AG-77</strain>
    </source>
</reference>
<keyword evidence="2" id="KW-0472">Membrane</keyword>
<gene>
    <name evidence="3" type="ORF">K457DRAFT_894951</name>
</gene>
<dbReference type="OrthoDB" id="2427913at2759"/>
<evidence type="ECO:0000313" key="3">
    <source>
        <dbReference type="EMBL" id="OAQ29267.1"/>
    </source>
</evidence>
<keyword evidence="2" id="KW-1133">Transmembrane helix</keyword>
<feature type="compositionally biased region" description="Basic residues" evidence="1">
    <location>
        <begin position="216"/>
        <end position="243"/>
    </location>
</feature>
<feature type="compositionally biased region" description="Acidic residues" evidence="1">
    <location>
        <begin position="174"/>
        <end position="183"/>
    </location>
</feature>
<feature type="compositionally biased region" description="Basic residues" evidence="1">
    <location>
        <begin position="273"/>
        <end position="289"/>
    </location>
</feature>
<feature type="transmembrane region" description="Helical" evidence="2">
    <location>
        <begin position="4593"/>
        <end position="4613"/>
    </location>
</feature>